<dbReference type="InterPro" id="IPR013783">
    <property type="entry name" value="Ig-like_fold"/>
</dbReference>
<gene>
    <name evidence="2" type="ORF">J4032_18390</name>
</gene>
<proteinExistence type="predicted"/>
<dbReference type="InterPro" id="IPR011042">
    <property type="entry name" value="6-blade_b-propeller_TolB-like"/>
</dbReference>
<dbReference type="Gene3D" id="2.120.10.30">
    <property type="entry name" value="TolB, C-terminal domain"/>
    <property type="match status" value="1"/>
</dbReference>
<dbReference type="InterPro" id="IPR036116">
    <property type="entry name" value="FN3_sf"/>
</dbReference>
<dbReference type="EMBL" id="CP071872">
    <property type="protein sequence ID" value="UNM13197.1"/>
    <property type="molecule type" value="Genomic_DNA"/>
</dbReference>
<accession>A0ABY3WQX7</accession>
<sequence length="368" mass="40330">MPSEPQPITATATGGDIRIILESGKVSPPTGLTVDTDGQNLSWTAPTDADVNTAYQLTYMSATDFQKQDTGSSSPTALIPNLREDRYNVTIRTTKNGNFSDTSAPLLITRADATLTSVLTNINGFDGLAVDDKCLYILNWHDVLRANKKTNTSASDATKIATTRSRLKSVAVDDKWLYITDENGVARIEKNPSPQNENYTHLVKSLKSHSSIAVDDKWLYIVDYLDSKVVKVEKEGDGTVVKEVVTGLTQPARVAVDDKWLYIIEGKGRVVKASKEGKTTATNATEVVTGLTPPAYAVVYGGWLYIFDQNRMARVWTSERNTSILETNVISSQLNSAMGMATDGNWIYFHAGNTSQVRKLPLGWVRAK</sequence>
<keyword evidence="3" id="KW-1185">Reference proteome</keyword>
<dbReference type="Pfam" id="PF16472">
    <property type="entry name" value="DUF5050"/>
    <property type="match status" value="1"/>
</dbReference>
<evidence type="ECO:0000313" key="3">
    <source>
        <dbReference type="Proteomes" id="UP000828924"/>
    </source>
</evidence>
<protein>
    <submittedName>
        <fullName evidence="2">DUF5050 domain-containing protein</fullName>
    </submittedName>
</protein>
<reference evidence="2 3" key="1">
    <citation type="submission" date="2021-03" db="EMBL/GenBank/DDBJ databases">
        <title>Complete genome of Streptomyces formicae strain 1H-GS9 (DSM 100524).</title>
        <authorList>
            <person name="Atanasov K.E."/>
            <person name="Altabella T."/>
            <person name="Ferrer A."/>
        </authorList>
    </citation>
    <scope>NUCLEOTIDE SEQUENCE [LARGE SCALE GENOMIC DNA]</scope>
    <source>
        <strain evidence="2 3">1H-GS9</strain>
    </source>
</reference>
<dbReference type="RefSeq" id="WP_242331912.1">
    <property type="nucleotide sequence ID" value="NZ_CP071872.1"/>
</dbReference>
<feature type="domain" description="Prolow-density lipoprotein receptor-related protein 1-like beta-propeller" evidence="1">
    <location>
        <begin position="151"/>
        <end position="354"/>
    </location>
</feature>
<organism evidence="2 3">
    <name type="scientific">Streptomyces formicae</name>
    <dbReference type="NCBI Taxonomy" id="1616117"/>
    <lineage>
        <taxon>Bacteria</taxon>
        <taxon>Bacillati</taxon>
        <taxon>Actinomycetota</taxon>
        <taxon>Actinomycetes</taxon>
        <taxon>Kitasatosporales</taxon>
        <taxon>Streptomycetaceae</taxon>
        <taxon>Streptomyces</taxon>
    </lineage>
</organism>
<name>A0ABY3WQX7_9ACTN</name>
<dbReference type="InterPro" id="IPR032485">
    <property type="entry name" value="LRP1-like_beta_prop"/>
</dbReference>
<dbReference type="SUPFAM" id="SSF63825">
    <property type="entry name" value="YWTD domain"/>
    <property type="match status" value="1"/>
</dbReference>
<dbReference type="Proteomes" id="UP000828924">
    <property type="component" value="Chromosome"/>
</dbReference>
<evidence type="ECO:0000313" key="2">
    <source>
        <dbReference type="EMBL" id="UNM13197.1"/>
    </source>
</evidence>
<dbReference type="SUPFAM" id="SSF49265">
    <property type="entry name" value="Fibronectin type III"/>
    <property type="match status" value="1"/>
</dbReference>
<evidence type="ECO:0000259" key="1">
    <source>
        <dbReference type="Pfam" id="PF16472"/>
    </source>
</evidence>
<dbReference type="Gene3D" id="2.60.40.10">
    <property type="entry name" value="Immunoglobulins"/>
    <property type="match status" value="1"/>
</dbReference>